<dbReference type="Gene3D" id="1.20.1600.10">
    <property type="entry name" value="Outer membrane efflux proteins (OEP)"/>
    <property type="match status" value="1"/>
</dbReference>
<dbReference type="SUPFAM" id="SSF56954">
    <property type="entry name" value="Outer membrane efflux proteins (OEP)"/>
    <property type="match status" value="1"/>
</dbReference>
<keyword evidence="5" id="KW-0812">Transmembrane</keyword>
<evidence type="ECO:0000256" key="2">
    <source>
        <dbReference type="ARBA" id="ARBA00007613"/>
    </source>
</evidence>
<evidence type="ECO:0000256" key="4">
    <source>
        <dbReference type="ARBA" id="ARBA00022452"/>
    </source>
</evidence>
<feature type="coiled-coil region" evidence="8">
    <location>
        <begin position="343"/>
        <end position="408"/>
    </location>
</feature>
<dbReference type="PANTHER" id="PTHR30026">
    <property type="entry name" value="OUTER MEMBRANE PROTEIN TOLC"/>
    <property type="match status" value="1"/>
</dbReference>
<name>A0A6I6MTJ8_9CAUL</name>
<gene>
    <name evidence="11" type="primary">bepC</name>
    <name evidence="11" type="ORF">DSM104635_02954</name>
</gene>
<dbReference type="GO" id="GO:1990281">
    <property type="term" value="C:efflux pump complex"/>
    <property type="evidence" value="ECO:0007669"/>
    <property type="project" value="TreeGrafter"/>
</dbReference>
<keyword evidence="4" id="KW-1134">Transmembrane beta strand</keyword>
<evidence type="ECO:0000256" key="3">
    <source>
        <dbReference type="ARBA" id="ARBA00022448"/>
    </source>
</evidence>
<dbReference type="PANTHER" id="PTHR30026:SF22">
    <property type="entry name" value="OUTER MEMBRANE EFFLUX PROTEIN"/>
    <property type="match status" value="1"/>
</dbReference>
<dbReference type="NCBIfam" id="TIGR01844">
    <property type="entry name" value="type_I_sec_TolC"/>
    <property type="match status" value="1"/>
</dbReference>
<evidence type="ECO:0000256" key="7">
    <source>
        <dbReference type="ARBA" id="ARBA00023237"/>
    </source>
</evidence>
<dbReference type="Proteomes" id="UP000431269">
    <property type="component" value="Chromosome"/>
</dbReference>
<dbReference type="KEGG" id="tsv:DSM104635_02954"/>
<protein>
    <submittedName>
        <fullName evidence="11">Outer membrane efflux protein BepC</fullName>
    </submittedName>
</protein>
<proteinExistence type="inferred from homology"/>
<dbReference type="RefSeq" id="WP_158766910.1">
    <property type="nucleotide sequence ID" value="NZ_CP047045.1"/>
</dbReference>
<comment type="subcellular location">
    <subcellularLocation>
        <location evidence="1">Cell outer membrane</location>
    </subcellularLocation>
</comment>
<dbReference type="GO" id="GO:0015288">
    <property type="term" value="F:porin activity"/>
    <property type="evidence" value="ECO:0007669"/>
    <property type="project" value="TreeGrafter"/>
</dbReference>
<evidence type="ECO:0000256" key="5">
    <source>
        <dbReference type="ARBA" id="ARBA00022692"/>
    </source>
</evidence>
<organism evidence="11 12">
    <name type="scientific">Terricaulis silvestris</name>
    <dbReference type="NCBI Taxonomy" id="2686094"/>
    <lineage>
        <taxon>Bacteria</taxon>
        <taxon>Pseudomonadati</taxon>
        <taxon>Pseudomonadota</taxon>
        <taxon>Alphaproteobacteria</taxon>
        <taxon>Caulobacterales</taxon>
        <taxon>Caulobacteraceae</taxon>
        <taxon>Terricaulis</taxon>
    </lineage>
</organism>
<dbReference type="EMBL" id="CP047045">
    <property type="protein sequence ID" value="QGZ96097.1"/>
    <property type="molecule type" value="Genomic_DNA"/>
</dbReference>
<dbReference type="GO" id="GO:0009279">
    <property type="term" value="C:cell outer membrane"/>
    <property type="evidence" value="ECO:0007669"/>
    <property type="project" value="UniProtKB-SubCell"/>
</dbReference>
<sequence length="434" mass="45366">MRFVVASLLALTTAMPAQADTLTEAMTTAVETNPTLAATRQRLNATREALPQAWAEALPQLSLSAGATRSNRDGQGPGIDTPSSETWSGSVGASQLVFGGGRVVATTRGARAQIAGAVADYDNTLQSLLLDVTRAYADVRQAQAVVAARETTVSNLTRLLEYAQAQFDAGVVTRTDVAQSQARQAQARTQLVQAQGALAAAVQAYQRLVGTPPSDLQAPQPAGGLPTDLGSALEIAVRESPILQSAEAETVLADANVDIADSAGRLRVTLEGGQSIGADFDDEDATEATTDSIGVRMSVPLFQGGAIRSRSRAQRALRAATNLDLAATQRAVQELVTNSWTGLASARAAVDSAREQVQAAELAYEGVTLEQETGLRSTVEVLDQEQDLLIARLALAQAERDLVVAERQLLASVGQLDVPTSGGGSIDNDDLRGR</sequence>
<dbReference type="GO" id="GO:0015562">
    <property type="term" value="F:efflux transmembrane transporter activity"/>
    <property type="evidence" value="ECO:0007669"/>
    <property type="project" value="InterPro"/>
</dbReference>
<evidence type="ECO:0000256" key="9">
    <source>
        <dbReference type="SAM" id="MobiDB-lite"/>
    </source>
</evidence>
<comment type="similarity">
    <text evidence="2">Belongs to the outer membrane factor (OMF) (TC 1.B.17) family.</text>
</comment>
<reference evidence="12" key="1">
    <citation type="submission" date="2019-12" db="EMBL/GenBank/DDBJ databases">
        <title>Complete genome of Terracaulis silvestris 0127_4.</title>
        <authorList>
            <person name="Vieira S."/>
            <person name="Riedel T."/>
            <person name="Sproer C."/>
            <person name="Pascual J."/>
            <person name="Boedeker C."/>
            <person name="Overmann J."/>
        </authorList>
    </citation>
    <scope>NUCLEOTIDE SEQUENCE [LARGE SCALE GENOMIC DNA]</scope>
    <source>
        <strain evidence="12">0127_4</strain>
    </source>
</reference>
<evidence type="ECO:0000313" key="11">
    <source>
        <dbReference type="EMBL" id="QGZ96097.1"/>
    </source>
</evidence>
<keyword evidence="10" id="KW-0732">Signal</keyword>
<feature type="region of interest" description="Disordered" evidence="9">
    <location>
        <begin position="66"/>
        <end position="88"/>
    </location>
</feature>
<accession>A0A6I6MTJ8</accession>
<evidence type="ECO:0000256" key="10">
    <source>
        <dbReference type="SAM" id="SignalP"/>
    </source>
</evidence>
<keyword evidence="6" id="KW-0472">Membrane</keyword>
<keyword evidence="3" id="KW-0813">Transport</keyword>
<dbReference type="Pfam" id="PF02321">
    <property type="entry name" value="OEP"/>
    <property type="match status" value="2"/>
</dbReference>
<dbReference type="InterPro" id="IPR010130">
    <property type="entry name" value="T1SS_OMP_TolC"/>
</dbReference>
<evidence type="ECO:0000313" key="12">
    <source>
        <dbReference type="Proteomes" id="UP000431269"/>
    </source>
</evidence>
<keyword evidence="8" id="KW-0175">Coiled coil</keyword>
<evidence type="ECO:0000256" key="1">
    <source>
        <dbReference type="ARBA" id="ARBA00004442"/>
    </source>
</evidence>
<evidence type="ECO:0000256" key="8">
    <source>
        <dbReference type="SAM" id="Coils"/>
    </source>
</evidence>
<evidence type="ECO:0000256" key="6">
    <source>
        <dbReference type="ARBA" id="ARBA00023136"/>
    </source>
</evidence>
<feature type="signal peptide" evidence="10">
    <location>
        <begin position="1"/>
        <end position="19"/>
    </location>
</feature>
<dbReference type="InterPro" id="IPR003423">
    <property type="entry name" value="OMP_efflux"/>
</dbReference>
<dbReference type="AlphaFoldDB" id="A0A6I6MTJ8"/>
<keyword evidence="7" id="KW-0998">Cell outer membrane</keyword>
<feature type="chain" id="PRO_5026223008" evidence="10">
    <location>
        <begin position="20"/>
        <end position="434"/>
    </location>
</feature>
<dbReference type="InterPro" id="IPR051906">
    <property type="entry name" value="TolC-like"/>
</dbReference>
<keyword evidence="12" id="KW-1185">Reference proteome</keyword>